<accession>A0A5S3PSI3</accession>
<name>A0A5S3PSI3_9FLAO</name>
<sequence>MKPTKNDVVKDLKLLIDISCVEGEDLTMFELFHKMLIRISYKAADISIDYDRKRVYMNVIAEDKYYDLETLNHPFAPMMSVNLVYKDLGTFLKTCIIEDLDSLNYYYPTLISRFFKRTTGEEDLESLQIA</sequence>
<organism evidence="1 2">
    <name type="scientific">Maribacter algarum</name>
    <name type="common">ex Zhang et al. 2020</name>
    <dbReference type="NCBI Taxonomy" id="2578118"/>
    <lineage>
        <taxon>Bacteria</taxon>
        <taxon>Pseudomonadati</taxon>
        <taxon>Bacteroidota</taxon>
        <taxon>Flavobacteriia</taxon>
        <taxon>Flavobacteriales</taxon>
        <taxon>Flavobacteriaceae</taxon>
        <taxon>Maribacter</taxon>
    </lineage>
</organism>
<reference evidence="1 2" key="1">
    <citation type="submission" date="2019-05" db="EMBL/GenBank/DDBJ databases">
        <authorList>
            <person name="Zhang J.-Y."/>
            <person name="Feg X."/>
            <person name="Du Z.-J."/>
        </authorList>
    </citation>
    <scope>NUCLEOTIDE SEQUENCE [LARGE SCALE GENOMIC DNA]</scope>
    <source>
        <strain evidence="1 2">RZ26</strain>
    </source>
</reference>
<evidence type="ECO:0000313" key="1">
    <source>
        <dbReference type="EMBL" id="TMM57966.1"/>
    </source>
</evidence>
<keyword evidence="2" id="KW-1185">Reference proteome</keyword>
<dbReference type="OrthoDB" id="1440784at2"/>
<dbReference type="RefSeq" id="WP_138655898.1">
    <property type="nucleotide sequence ID" value="NZ_VATY01000001.1"/>
</dbReference>
<gene>
    <name evidence="1" type="ORF">FEE95_00630</name>
</gene>
<evidence type="ECO:0000313" key="2">
    <source>
        <dbReference type="Proteomes" id="UP000310314"/>
    </source>
</evidence>
<protein>
    <submittedName>
        <fullName evidence="1">Uncharacterized protein</fullName>
    </submittedName>
</protein>
<dbReference type="AlphaFoldDB" id="A0A5S3PSI3"/>
<comment type="caution">
    <text evidence="1">The sequence shown here is derived from an EMBL/GenBank/DDBJ whole genome shotgun (WGS) entry which is preliminary data.</text>
</comment>
<dbReference type="Proteomes" id="UP000310314">
    <property type="component" value="Unassembled WGS sequence"/>
</dbReference>
<proteinExistence type="predicted"/>
<dbReference type="EMBL" id="VATY01000001">
    <property type="protein sequence ID" value="TMM57966.1"/>
    <property type="molecule type" value="Genomic_DNA"/>
</dbReference>